<proteinExistence type="predicted"/>
<gene>
    <name evidence="1" type="ORF">KI387_007622</name>
</gene>
<name>A0AA38GPY5_TAXCH</name>
<dbReference type="EMBL" id="JAHRHJ020000002">
    <property type="protein sequence ID" value="KAH9327444.1"/>
    <property type="molecule type" value="Genomic_DNA"/>
</dbReference>
<evidence type="ECO:0000313" key="1">
    <source>
        <dbReference type="EMBL" id="KAH9327444.1"/>
    </source>
</evidence>
<feature type="non-terminal residue" evidence="1">
    <location>
        <position position="66"/>
    </location>
</feature>
<evidence type="ECO:0000313" key="2">
    <source>
        <dbReference type="Proteomes" id="UP000824469"/>
    </source>
</evidence>
<dbReference type="Proteomes" id="UP000824469">
    <property type="component" value="Unassembled WGS sequence"/>
</dbReference>
<organism evidence="1 2">
    <name type="scientific">Taxus chinensis</name>
    <name type="common">Chinese yew</name>
    <name type="synonym">Taxus wallichiana var. chinensis</name>
    <dbReference type="NCBI Taxonomy" id="29808"/>
    <lineage>
        <taxon>Eukaryota</taxon>
        <taxon>Viridiplantae</taxon>
        <taxon>Streptophyta</taxon>
        <taxon>Embryophyta</taxon>
        <taxon>Tracheophyta</taxon>
        <taxon>Spermatophyta</taxon>
        <taxon>Pinopsida</taxon>
        <taxon>Pinidae</taxon>
        <taxon>Conifers II</taxon>
        <taxon>Cupressales</taxon>
        <taxon>Taxaceae</taxon>
        <taxon>Taxus</taxon>
    </lineage>
</organism>
<accession>A0AA38GPY5</accession>
<dbReference type="AlphaFoldDB" id="A0AA38GPY5"/>
<feature type="non-terminal residue" evidence="1">
    <location>
        <position position="1"/>
    </location>
</feature>
<reference evidence="1 2" key="1">
    <citation type="journal article" date="2021" name="Nat. Plants">
        <title>The Taxus genome provides insights into paclitaxel biosynthesis.</title>
        <authorList>
            <person name="Xiong X."/>
            <person name="Gou J."/>
            <person name="Liao Q."/>
            <person name="Li Y."/>
            <person name="Zhou Q."/>
            <person name="Bi G."/>
            <person name="Li C."/>
            <person name="Du R."/>
            <person name="Wang X."/>
            <person name="Sun T."/>
            <person name="Guo L."/>
            <person name="Liang H."/>
            <person name="Lu P."/>
            <person name="Wu Y."/>
            <person name="Zhang Z."/>
            <person name="Ro D.K."/>
            <person name="Shang Y."/>
            <person name="Huang S."/>
            <person name="Yan J."/>
        </authorList>
    </citation>
    <scope>NUCLEOTIDE SEQUENCE [LARGE SCALE GENOMIC DNA]</scope>
    <source>
        <strain evidence="1">Ta-2019</strain>
    </source>
</reference>
<comment type="caution">
    <text evidence="1">The sequence shown here is derived from an EMBL/GenBank/DDBJ whole genome shotgun (WGS) entry which is preliminary data.</text>
</comment>
<keyword evidence="2" id="KW-1185">Reference proteome</keyword>
<protein>
    <submittedName>
        <fullName evidence="1">Uncharacterized protein</fullName>
    </submittedName>
</protein>
<sequence>KIQLLVSHVGVKELLLNKDLNEKHVGWITRVMEYGIEIKVTKLVHGKGLCEQLALGQQDEIDSEKE</sequence>